<proteinExistence type="predicted"/>
<dbReference type="Proteomes" id="UP000824156">
    <property type="component" value="Unassembled WGS sequence"/>
</dbReference>
<dbReference type="EMBL" id="DXEZ01000050">
    <property type="protein sequence ID" value="HIX53728.1"/>
    <property type="molecule type" value="Genomic_DNA"/>
</dbReference>
<comment type="caution">
    <text evidence="2">The sequence shown here is derived from an EMBL/GenBank/DDBJ whole genome shotgun (WGS) entry which is preliminary data.</text>
</comment>
<name>A0A9D1W7P5_9SPHI</name>
<feature type="signal peptide" evidence="1">
    <location>
        <begin position="1"/>
        <end position="22"/>
    </location>
</feature>
<reference evidence="2" key="2">
    <citation type="submission" date="2021-04" db="EMBL/GenBank/DDBJ databases">
        <authorList>
            <person name="Gilroy R."/>
        </authorList>
    </citation>
    <scope>NUCLEOTIDE SEQUENCE</scope>
    <source>
        <strain evidence="2">1719</strain>
    </source>
</reference>
<keyword evidence="1" id="KW-0732">Signal</keyword>
<accession>A0A9D1W7P5</accession>
<sequence length="131" mass="15004">MNKRIECIIFAILLMVSAGAQAQLAKRSNLTFKEVQDMVNSLLRSDDPLAKDSISWEAKHLVESDKEDYILQGRSLYSFLGNMQAVEQAHQKLLKEFPKSEYAATQSLDKIIDGYRDVESLDKSYENWLKT</sequence>
<reference evidence="2" key="1">
    <citation type="journal article" date="2021" name="PeerJ">
        <title>Extensive microbial diversity within the chicken gut microbiome revealed by metagenomics and culture.</title>
        <authorList>
            <person name="Gilroy R."/>
            <person name="Ravi A."/>
            <person name="Getino M."/>
            <person name="Pursley I."/>
            <person name="Horton D.L."/>
            <person name="Alikhan N.F."/>
            <person name="Baker D."/>
            <person name="Gharbi K."/>
            <person name="Hall N."/>
            <person name="Watson M."/>
            <person name="Adriaenssens E.M."/>
            <person name="Foster-Nyarko E."/>
            <person name="Jarju S."/>
            <person name="Secka A."/>
            <person name="Antonio M."/>
            <person name="Oren A."/>
            <person name="Chaudhuri R.R."/>
            <person name="La Ragione R."/>
            <person name="Hildebrand F."/>
            <person name="Pallen M.J."/>
        </authorList>
    </citation>
    <scope>NUCLEOTIDE SEQUENCE</scope>
    <source>
        <strain evidence="2">1719</strain>
    </source>
</reference>
<evidence type="ECO:0000313" key="3">
    <source>
        <dbReference type="Proteomes" id="UP000824156"/>
    </source>
</evidence>
<organism evidence="2 3">
    <name type="scientific">Candidatus Sphingobacterium stercoripullorum</name>
    <dbReference type="NCBI Taxonomy" id="2838759"/>
    <lineage>
        <taxon>Bacteria</taxon>
        <taxon>Pseudomonadati</taxon>
        <taxon>Bacteroidota</taxon>
        <taxon>Sphingobacteriia</taxon>
        <taxon>Sphingobacteriales</taxon>
        <taxon>Sphingobacteriaceae</taxon>
        <taxon>Sphingobacterium</taxon>
    </lineage>
</organism>
<dbReference type="AlphaFoldDB" id="A0A9D1W7P5"/>
<protein>
    <submittedName>
        <fullName evidence="2">Uncharacterized protein</fullName>
    </submittedName>
</protein>
<evidence type="ECO:0000256" key="1">
    <source>
        <dbReference type="SAM" id="SignalP"/>
    </source>
</evidence>
<gene>
    <name evidence="2" type="ORF">H9853_01775</name>
</gene>
<feature type="chain" id="PRO_5039414031" evidence="1">
    <location>
        <begin position="23"/>
        <end position="131"/>
    </location>
</feature>
<evidence type="ECO:0000313" key="2">
    <source>
        <dbReference type="EMBL" id="HIX53728.1"/>
    </source>
</evidence>